<feature type="domain" description="Nin one binding (NOB1) Zn-ribbon-like" evidence="10">
    <location>
        <begin position="312"/>
        <end position="383"/>
    </location>
</feature>
<name>A0AAV9NIM5_9EURO</name>
<feature type="region of interest" description="Disordered" evidence="9">
    <location>
        <begin position="121"/>
        <end position="178"/>
    </location>
</feature>
<feature type="binding site" evidence="8">
    <location>
        <position position="322"/>
    </location>
    <ligand>
        <name>Zn(2+)</name>
        <dbReference type="ChEBI" id="CHEBI:29105"/>
    </ligand>
</feature>
<dbReference type="InterPro" id="IPR039907">
    <property type="entry name" value="NOB1"/>
</dbReference>
<dbReference type="PANTHER" id="PTHR12814:SF2">
    <property type="entry name" value="RNA-BINDING PROTEIN NOB1"/>
    <property type="match status" value="1"/>
</dbReference>
<evidence type="ECO:0000256" key="5">
    <source>
        <dbReference type="ARBA" id="ARBA00022833"/>
    </source>
</evidence>
<dbReference type="AlphaFoldDB" id="A0AAV9NIM5"/>
<dbReference type="InterPro" id="IPR036283">
    <property type="entry name" value="NOB1_Zf-like_sf"/>
</dbReference>
<keyword evidence="2" id="KW-0540">Nuclease</keyword>
<evidence type="ECO:0000256" key="3">
    <source>
        <dbReference type="ARBA" id="ARBA00022723"/>
    </source>
</evidence>
<dbReference type="Gene3D" id="3.40.50.1010">
    <property type="entry name" value="5'-nuclease"/>
    <property type="match status" value="1"/>
</dbReference>
<feature type="compositionally biased region" description="Basic and acidic residues" evidence="9">
    <location>
        <begin position="265"/>
        <end position="277"/>
    </location>
</feature>
<dbReference type="Pfam" id="PF17146">
    <property type="entry name" value="PIN_6"/>
    <property type="match status" value="1"/>
</dbReference>
<evidence type="ECO:0000313" key="12">
    <source>
        <dbReference type="EMBL" id="KAK5058809.1"/>
    </source>
</evidence>
<evidence type="ECO:0000256" key="9">
    <source>
        <dbReference type="SAM" id="MobiDB-lite"/>
    </source>
</evidence>
<evidence type="ECO:0000256" key="1">
    <source>
        <dbReference type="ARBA" id="ARBA00005858"/>
    </source>
</evidence>
<keyword evidence="3 7" id="KW-0479">Metal-binding</keyword>
<evidence type="ECO:0000313" key="13">
    <source>
        <dbReference type="Proteomes" id="UP001358417"/>
    </source>
</evidence>
<evidence type="ECO:0000256" key="4">
    <source>
        <dbReference type="ARBA" id="ARBA00022801"/>
    </source>
</evidence>
<evidence type="ECO:0000256" key="2">
    <source>
        <dbReference type="ARBA" id="ARBA00022722"/>
    </source>
</evidence>
<dbReference type="GO" id="GO:0016787">
    <property type="term" value="F:hydrolase activity"/>
    <property type="evidence" value="ECO:0007669"/>
    <property type="project" value="UniProtKB-KW"/>
</dbReference>
<dbReference type="InterPro" id="IPR017117">
    <property type="entry name" value="Nob1_euk"/>
</dbReference>
<proteinExistence type="inferred from homology"/>
<keyword evidence="13" id="KW-1185">Reference proteome</keyword>
<dbReference type="SUPFAM" id="SSF144206">
    <property type="entry name" value="NOB1 zinc finger-like"/>
    <property type="match status" value="1"/>
</dbReference>
<feature type="binding site" evidence="8">
    <location>
        <position position="340"/>
    </location>
    <ligand>
        <name>Zn(2+)</name>
        <dbReference type="ChEBI" id="CHEBI:29105"/>
    </ligand>
</feature>
<dbReference type="Gene3D" id="6.20.210.10">
    <property type="entry name" value="Nin one binding (NOB1), Zn-ribbon-like"/>
    <property type="match status" value="1"/>
</dbReference>
<dbReference type="RefSeq" id="XP_064709332.1">
    <property type="nucleotide sequence ID" value="XM_064854606.1"/>
</dbReference>
<comment type="similarity">
    <text evidence="1 7">Belongs to the NOB1 family.</text>
</comment>
<dbReference type="PANTHER" id="PTHR12814">
    <property type="entry name" value="RNA-BINDING PROTEIN NOB1"/>
    <property type="match status" value="1"/>
</dbReference>
<feature type="domain" description="Ribonuclease PIN" evidence="11">
    <location>
        <begin position="19"/>
        <end position="110"/>
    </location>
</feature>
<dbReference type="EMBL" id="JAVRRD010000005">
    <property type="protein sequence ID" value="KAK5058809.1"/>
    <property type="molecule type" value="Genomic_DNA"/>
</dbReference>
<dbReference type="GO" id="GO:0030688">
    <property type="term" value="C:preribosome, small subunit precursor"/>
    <property type="evidence" value="ECO:0007669"/>
    <property type="project" value="TreeGrafter"/>
</dbReference>
<comment type="function">
    <text evidence="7">Required for the synthesis of 40S ribosome subunits. Has a role in processing 20S pre-rRNA into the mature 18S rRNA, where it is required for cleavage at the 3' end of the mature 18S rRNA (D-site). Accompanies the 20S pre-rRNA from the nucleus to the cytoplasm.</text>
</comment>
<dbReference type="FunFam" id="3.40.50.1010:FF:000020">
    <property type="entry name" value="20S-pre-rRNA D-site endonuclease NOB1"/>
    <property type="match status" value="1"/>
</dbReference>
<dbReference type="GO" id="GO:0046872">
    <property type="term" value="F:metal ion binding"/>
    <property type="evidence" value="ECO:0007669"/>
    <property type="project" value="UniProtKB-UniRule"/>
</dbReference>
<keyword evidence="6 7" id="KW-0539">Nucleus</keyword>
<dbReference type="GO" id="GO:0005737">
    <property type="term" value="C:cytoplasm"/>
    <property type="evidence" value="ECO:0007669"/>
    <property type="project" value="UniProtKB-ARBA"/>
</dbReference>
<comment type="subcellular location">
    <subcellularLocation>
        <location evidence="7">Nucleus</location>
        <location evidence="7">Nucleolus</location>
    </subcellularLocation>
</comment>
<reference evidence="12 13" key="1">
    <citation type="submission" date="2023-08" db="EMBL/GenBank/DDBJ databases">
        <title>Black Yeasts Isolated from many extreme environments.</title>
        <authorList>
            <person name="Coleine C."/>
            <person name="Stajich J.E."/>
            <person name="Selbmann L."/>
        </authorList>
    </citation>
    <scope>NUCLEOTIDE SEQUENCE [LARGE SCALE GENOMIC DNA]</scope>
    <source>
        <strain evidence="12 13">CCFEE 5792</strain>
    </source>
</reference>
<dbReference type="PIRSF" id="PIRSF037125">
    <property type="entry name" value="D-site_20S_pre-rRNA_nuclease"/>
    <property type="match status" value="1"/>
</dbReference>
<dbReference type="InterPro" id="IPR014881">
    <property type="entry name" value="NOB1_Zn-bd"/>
</dbReference>
<comment type="caution">
    <text evidence="12">The sequence shown here is derived from an EMBL/GenBank/DDBJ whole genome shotgun (WGS) entry which is preliminary data.</text>
</comment>
<feature type="compositionally biased region" description="Basic and acidic residues" evidence="9">
    <location>
        <begin position="198"/>
        <end position="208"/>
    </location>
</feature>
<dbReference type="GO" id="GO:0004521">
    <property type="term" value="F:RNA endonuclease activity"/>
    <property type="evidence" value="ECO:0007669"/>
    <property type="project" value="UniProtKB-UniRule"/>
</dbReference>
<evidence type="ECO:0000256" key="7">
    <source>
        <dbReference type="PIRNR" id="PIRNR037125"/>
    </source>
</evidence>
<feature type="region of interest" description="Disordered" evidence="9">
    <location>
        <begin position="421"/>
        <end position="463"/>
    </location>
</feature>
<dbReference type="Proteomes" id="UP001358417">
    <property type="component" value="Unassembled WGS sequence"/>
</dbReference>
<protein>
    <recommendedName>
        <fullName evidence="7">20S-pre-rRNA D-site endonuclease NOB1</fullName>
    </recommendedName>
</protein>
<dbReference type="Pfam" id="PF08772">
    <property type="entry name" value="Zn_ribbon_NOB1"/>
    <property type="match status" value="1"/>
</dbReference>
<dbReference type="CDD" id="cd09876">
    <property type="entry name" value="PIN_Nob1-like"/>
    <property type="match status" value="1"/>
</dbReference>
<accession>A0AAV9NIM5</accession>
<keyword evidence="5 7" id="KW-0862">Zinc</keyword>
<evidence type="ECO:0000256" key="8">
    <source>
        <dbReference type="PIRSR" id="PIRSR037125-1"/>
    </source>
</evidence>
<gene>
    <name evidence="12" type="ORF">LTR84_011073</name>
</gene>
<evidence type="ECO:0000259" key="10">
    <source>
        <dbReference type="Pfam" id="PF08772"/>
    </source>
</evidence>
<evidence type="ECO:0000259" key="11">
    <source>
        <dbReference type="Pfam" id="PF17146"/>
    </source>
</evidence>
<feature type="compositionally biased region" description="Acidic residues" evidence="9">
    <location>
        <begin position="233"/>
        <end position="250"/>
    </location>
</feature>
<feature type="binding site" evidence="8">
    <location>
        <position position="337"/>
    </location>
    <ligand>
        <name>Zn(2+)</name>
        <dbReference type="ChEBI" id="CHEBI:29105"/>
    </ligand>
</feature>
<organism evidence="12 13">
    <name type="scientific">Exophiala bonariae</name>
    <dbReference type="NCBI Taxonomy" id="1690606"/>
    <lineage>
        <taxon>Eukaryota</taxon>
        <taxon>Fungi</taxon>
        <taxon>Dikarya</taxon>
        <taxon>Ascomycota</taxon>
        <taxon>Pezizomycotina</taxon>
        <taxon>Eurotiomycetes</taxon>
        <taxon>Chaetothyriomycetidae</taxon>
        <taxon>Chaetothyriales</taxon>
        <taxon>Herpotrichiellaceae</taxon>
        <taxon>Exophiala</taxon>
    </lineage>
</organism>
<dbReference type="GO" id="GO:0005730">
    <property type="term" value="C:nucleolus"/>
    <property type="evidence" value="ECO:0007669"/>
    <property type="project" value="UniProtKB-SubCell"/>
</dbReference>
<dbReference type="GO" id="GO:0030490">
    <property type="term" value="P:maturation of SSU-rRNA"/>
    <property type="evidence" value="ECO:0007669"/>
    <property type="project" value="TreeGrafter"/>
</dbReference>
<feature type="region of interest" description="Disordered" evidence="9">
    <location>
        <begin position="198"/>
        <end position="277"/>
    </location>
</feature>
<dbReference type="InterPro" id="IPR033411">
    <property type="entry name" value="Ribonuclease_PIN"/>
</dbReference>
<dbReference type="GeneID" id="89979227"/>
<evidence type="ECO:0000256" key="6">
    <source>
        <dbReference type="ARBA" id="ARBA00023242"/>
    </source>
</evidence>
<keyword evidence="4" id="KW-0378">Hydrolase</keyword>
<feature type="binding site" evidence="8">
    <location>
        <position position="325"/>
    </location>
    <ligand>
        <name>Zn(2+)</name>
        <dbReference type="ChEBI" id="CHEBI:29105"/>
    </ligand>
</feature>
<sequence length="463" mass="50922">MAEFSTTEQTAVDKPVHTIILDSSPLLLNTPGISTLLANAHDLVTTPSVISEIRGEEARSRIDTLYRPFLTIRNPKSETVKLVRNFARKTGDGAVLSSTDYEVLALAYDIECERNRGNWRLRSAPGQKSLNGSPPSKEAQTHLLPQREEANSIQAEGEPSIPISTEEGISPPTQEACDSLPNAEIEDVNKIEQKIAEVDLEDHTKSQDSEAVENATTDTEAELPQPQISTGNEPEEVLDASQEHEDESDSESGWITPANIKKKKAKDEAASSKTGKENKHLQVATMTGDFAMQNVLLQMNLNLLSTKTCQRISQIKQFILRCHGCFSTTKEMSKQFCPRCGQPTLTRVSCSTNDKGEVKLHLKANMQWNNKGNVFSVPKAAAGTSNQKWKGPKQGGGQGGWGNDLILAEDQKEYIRAMSTMKRSKERDLMDEDTLPSILSGNRDHGSGRIRVGAGRNVNSKKR</sequence>